<feature type="transmembrane region" description="Helical" evidence="1">
    <location>
        <begin position="32"/>
        <end position="52"/>
    </location>
</feature>
<keyword evidence="2" id="KW-1185">Reference proteome</keyword>
<evidence type="ECO:0000313" key="3">
    <source>
        <dbReference type="WBParaSite" id="Csp11.Scaffold630.g17208.t1"/>
    </source>
</evidence>
<sequence length="127" mass="14801">MEIPMNVVKIVNWSFVLLYLLYLSLCPSAQEFLYPSAFFFTFLYVAYVGFMLDSRRVHLKPMMLRVLNFIWIMNQVLFGLYTYLFIEDILNARDVTKTGTSCLLSDLFVSARALDRSNFLGGEVLIR</sequence>
<feature type="transmembrane region" description="Helical" evidence="1">
    <location>
        <begin position="64"/>
        <end position="86"/>
    </location>
</feature>
<proteinExistence type="predicted"/>
<evidence type="ECO:0000256" key="1">
    <source>
        <dbReference type="SAM" id="Phobius"/>
    </source>
</evidence>
<dbReference type="AlphaFoldDB" id="A0A1I7ULP0"/>
<accession>A0A1I7ULP0</accession>
<dbReference type="Proteomes" id="UP000095282">
    <property type="component" value="Unplaced"/>
</dbReference>
<reference evidence="3" key="1">
    <citation type="submission" date="2016-11" db="UniProtKB">
        <authorList>
            <consortium name="WormBaseParasite"/>
        </authorList>
    </citation>
    <scope>IDENTIFICATION</scope>
</reference>
<feature type="transmembrane region" description="Helical" evidence="1">
    <location>
        <begin position="7"/>
        <end position="26"/>
    </location>
</feature>
<organism evidence="2 3">
    <name type="scientific">Caenorhabditis tropicalis</name>
    <dbReference type="NCBI Taxonomy" id="1561998"/>
    <lineage>
        <taxon>Eukaryota</taxon>
        <taxon>Metazoa</taxon>
        <taxon>Ecdysozoa</taxon>
        <taxon>Nematoda</taxon>
        <taxon>Chromadorea</taxon>
        <taxon>Rhabditida</taxon>
        <taxon>Rhabditina</taxon>
        <taxon>Rhabditomorpha</taxon>
        <taxon>Rhabditoidea</taxon>
        <taxon>Rhabditidae</taxon>
        <taxon>Peloderinae</taxon>
        <taxon>Caenorhabditis</taxon>
    </lineage>
</organism>
<name>A0A1I7ULP0_9PELO</name>
<keyword evidence="1" id="KW-1133">Transmembrane helix</keyword>
<protein>
    <submittedName>
        <fullName evidence="3">Very-long-chain 3-oxoacyl-CoA synthase</fullName>
    </submittedName>
</protein>
<evidence type="ECO:0000313" key="2">
    <source>
        <dbReference type="Proteomes" id="UP000095282"/>
    </source>
</evidence>
<keyword evidence="1" id="KW-0472">Membrane</keyword>
<keyword evidence="1" id="KW-0812">Transmembrane</keyword>
<dbReference type="WBParaSite" id="Csp11.Scaffold630.g17208.t1">
    <property type="protein sequence ID" value="Csp11.Scaffold630.g17208.t1"/>
    <property type="gene ID" value="Csp11.Scaffold630.g17208"/>
</dbReference>